<keyword evidence="3" id="KW-0479">Metal-binding</keyword>
<dbReference type="Gene3D" id="1.10.630.10">
    <property type="entry name" value="Cytochrome P450"/>
    <property type="match status" value="1"/>
</dbReference>
<reference evidence="4 5" key="1">
    <citation type="journal article" date="2024" name="Nat. Commun.">
        <title>Phylogenomics reveals the evolutionary origins of lichenization in chlorophyte algae.</title>
        <authorList>
            <person name="Puginier C."/>
            <person name="Libourel C."/>
            <person name="Otte J."/>
            <person name="Skaloud P."/>
            <person name="Haon M."/>
            <person name="Grisel S."/>
            <person name="Petersen M."/>
            <person name="Berrin J.G."/>
            <person name="Delaux P.M."/>
            <person name="Dal Grande F."/>
            <person name="Keller J."/>
        </authorList>
    </citation>
    <scope>NUCLEOTIDE SEQUENCE [LARGE SCALE GENOMIC DNA]</scope>
    <source>
        <strain evidence="4 5">SAG 216-7</strain>
    </source>
</reference>
<dbReference type="InterPro" id="IPR036396">
    <property type="entry name" value="Cyt_P450_sf"/>
</dbReference>
<comment type="cofactor">
    <cofactor evidence="1">
        <name>heme</name>
        <dbReference type="ChEBI" id="CHEBI:30413"/>
    </cofactor>
</comment>
<dbReference type="PANTHER" id="PTHR24305:SF166">
    <property type="entry name" value="CYTOCHROME P450 12A4, MITOCHONDRIAL-RELATED"/>
    <property type="match status" value="1"/>
</dbReference>
<proteinExistence type="inferred from homology"/>
<evidence type="ECO:0000313" key="5">
    <source>
        <dbReference type="Proteomes" id="UP001491310"/>
    </source>
</evidence>
<gene>
    <name evidence="4" type="ORF">WJX75_002715</name>
</gene>
<accession>A0ABR2YBI0</accession>
<dbReference type="EMBL" id="JALJOT010000017">
    <property type="protein sequence ID" value="KAK9901575.1"/>
    <property type="molecule type" value="Genomic_DNA"/>
</dbReference>
<comment type="similarity">
    <text evidence="2 3">Belongs to the cytochrome P450 family.</text>
</comment>
<protein>
    <recommendedName>
        <fullName evidence="6">Cytochrome P450</fullName>
    </recommendedName>
</protein>
<dbReference type="PRINTS" id="PR00463">
    <property type="entry name" value="EP450I"/>
</dbReference>
<evidence type="ECO:0008006" key="6">
    <source>
        <dbReference type="Google" id="ProtNLM"/>
    </source>
</evidence>
<dbReference type="InterPro" id="IPR017972">
    <property type="entry name" value="Cyt_P450_CS"/>
</dbReference>
<evidence type="ECO:0000313" key="4">
    <source>
        <dbReference type="EMBL" id="KAK9901575.1"/>
    </source>
</evidence>
<keyword evidence="3" id="KW-0560">Oxidoreductase</keyword>
<dbReference type="InterPro" id="IPR001128">
    <property type="entry name" value="Cyt_P450"/>
</dbReference>
<dbReference type="InterPro" id="IPR050121">
    <property type="entry name" value="Cytochrome_P450_monoxygenase"/>
</dbReference>
<name>A0ABR2YBI0_9CHLO</name>
<evidence type="ECO:0000256" key="3">
    <source>
        <dbReference type="RuleBase" id="RU000461"/>
    </source>
</evidence>
<evidence type="ECO:0000256" key="2">
    <source>
        <dbReference type="ARBA" id="ARBA00010617"/>
    </source>
</evidence>
<dbReference type="Pfam" id="PF00067">
    <property type="entry name" value="p450"/>
    <property type="match status" value="1"/>
</dbReference>
<keyword evidence="5" id="KW-1185">Reference proteome</keyword>
<dbReference type="PANTHER" id="PTHR24305">
    <property type="entry name" value="CYTOCHROME P450"/>
    <property type="match status" value="1"/>
</dbReference>
<dbReference type="PROSITE" id="PS00086">
    <property type="entry name" value="CYTOCHROME_P450"/>
    <property type="match status" value="1"/>
</dbReference>
<comment type="caution">
    <text evidence="4">The sequence shown here is derived from an EMBL/GenBank/DDBJ whole genome shotgun (WGS) entry which is preliminary data.</text>
</comment>
<evidence type="ECO:0000256" key="1">
    <source>
        <dbReference type="ARBA" id="ARBA00001971"/>
    </source>
</evidence>
<organism evidence="4 5">
    <name type="scientific">Coccomyxa subellipsoidea</name>
    <dbReference type="NCBI Taxonomy" id="248742"/>
    <lineage>
        <taxon>Eukaryota</taxon>
        <taxon>Viridiplantae</taxon>
        <taxon>Chlorophyta</taxon>
        <taxon>core chlorophytes</taxon>
        <taxon>Trebouxiophyceae</taxon>
        <taxon>Trebouxiophyceae incertae sedis</taxon>
        <taxon>Coccomyxaceae</taxon>
        <taxon>Coccomyxa</taxon>
    </lineage>
</organism>
<dbReference type="InterPro" id="IPR002401">
    <property type="entry name" value="Cyt_P450_E_grp-I"/>
</dbReference>
<sequence length="531" mass="58293">MSMEDLGFLCLRLAVAAVIVVVTTRLSSFCSKALICLLDSFKLRHIPGPPADSLLLGNTAMKSRPDRHRLFSEWAHKYGPISQRRIMFQHFIQVTDPALIAEALRSRELDKRPLVGGGINNFASPKGYLSLLTSPSNERWKAVRKAVATAFSTANMRAQFPNIRTACAQLVDVLKTVPANDVVDMDSALCRESLDVIGMVGFGQDLGATRSLASSDESGQAMEATAAAMLEADRRITDPLRMRKFWRKDVREGKLATQRFHGVMKGLLAGMRRERPVESSIAAHLLDIKDPDTGKPLEDARLLPEISILFMAGFETTGHTAAWTLYSVSQNPKVEAKIVEELRSNGLLATPEKPTPRPIEWDDIQKLTYLNAVIKESMRMYPAGGVATFRTPKGTKDVVLGGGRLVVPPGVGLHMPITAVHHSKDLWEEPEVFKPERFFEDGVEDAKGTPQVNGRTPARFMPFSMGGRDCVGQTLAKLNLATTLAQLYGSFTFKLAEEMGGPEGVRAAERTSITLACTKGMKMHVVPRVPS</sequence>
<keyword evidence="3" id="KW-0349">Heme</keyword>
<keyword evidence="3" id="KW-0503">Monooxygenase</keyword>
<keyword evidence="3" id="KW-0408">Iron</keyword>
<dbReference type="SUPFAM" id="SSF48264">
    <property type="entry name" value="Cytochrome P450"/>
    <property type="match status" value="1"/>
</dbReference>
<dbReference type="Proteomes" id="UP001491310">
    <property type="component" value="Unassembled WGS sequence"/>
</dbReference>
<dbReference type="PRINTS" id="PR00385">
    <property type="entry name" value="P450"/>
</dbReference>